<accession>A0A7L5DT82</accession>
<dbReference type="CDD" id="cd24013">
    <property type="entry name" value="ASKHA_ATPase_BT3980-like"/>
    <property type="match status" value="1"/>
</dbReference>
<dbReference type="Gene3D" id="3.30.420.250">
    <property type="match status" value="1"/>
</dbReference>
<dbReference type="EMBL" id="CP051677">
    <property type="protein sequence ID" value="QJD81345.1"/>
    <property type="molecule type" value="Genomic_DNA"/>
</dbReference>
<gene>
    <name evidence="1" type="ORF">HH216_12165</name>
</gene>
<dbReference type="Proteomes" id="UP000501128">
    <property type="component" value="Chromosome"/>
</dbReference>
<organism evidence="1 2">
    <name type="scientific">Spirosoma rhododendri</name>
    <dbReference type="NCBI Taxonomy" id="2728024"/>
    <lineage>
        <taxon>Bacteria</taxon>
        <taxon>Pseudomonadati</taxon>
        <taxon>Bacteroidota</taxon>
        <taxon>Cytophagia</taxon>
        <taxon>Cytophagales</taxon>
        <taxon>Cytophagaceae</taxon>
        <taxon>Spirosoma</taxon>
    </lineage>
</organism>
<dbReference type="Pfam" id="PF12864">
    <property type="entry name" value="DUF3822"/>
    <property type="match status" value="1"/>
</dbReference>
<reference evidence="1 2" key="1">
    <citation type="submission" date="2020-04" db="EMBL/GenBank/DDBJ databases">
        <title>Genome sequencing of novel species.</title>
        <authorList>
            <person name="Heo J."/>
            <person name="Kim S.-J."/>
            <person name="Kim J.-S."/>
            <person name="Hong S.-B."/>
            <person name="Kwon S.-W."/>
        </authorList>
    </citation>
    <scope>NUCLEOTIDE SEQUENCE [LARGE SCALE GENOMIC DNA]</scope>
    <source>
        <strain evidence="1 2">CJU-R4</strain>
    </source>
</reference>
<dbReference type="AlphaFoldDB" id="A0A7L5DT82"/>
<dbReference type="KEGG" id="srho:HH216_12165"/>
<sequence length="291" mass="32935">MPTPTISIHADQFGPEQSARAVLCLEAGHDRFRFIALDDRGQGQWLEDYAFPSLLTDRLPTDLLADIFRDHPLLTASPWQEIRVSINTPSFTLVPQPLYRKEYAGSYLALMRGSQLPAHEFAQAYAHEAEGYLSVFSLSHDLADFFSEAYPLQPLTFVHQVGALLEATAALARQTPGEPTVYLYFEDEFVTVICRTGSALRYCNRFGYRNAQDLTYYVLYTLAELQIDPETAVVMLYGEITPFAERYTELSRFLAHLRFGTFPPGLTLSSDFSDLPDHRYLSLYGLCLMGE</sequence>
<keyword evidence="2" id="KW-1185">Reference proteome</keyword>
<dbReference type="InterPro" id="IPR024213">
    <property type="entry name" value="DUF3822"/>
</dbReference>
<name>A0A7L5DT82_9BACT</name>
<dbReference type="Gene3D" id="3.30.420.260">
    <property type="match status" value="1"/>
</dbReference>
<proteinExistence type="predicted"/>
<protein>
    <submittedName>
        <fullName evidence="1">DUF3822 family protein</fullName>
    </submittedName>
</protein>
<evidence type="ECO:0000313" key="2">
    <source>
        <dbReference type="Proteomes" id="UP000501128"/>
    </source>
</evidence>
<evidence type="ECO:0000313" key="1">
    <source>
        <dbReference type="EMBL" id="QJD81345.1"/>
    </source>
</evidence>